<proteinExistence type="predicted"/>
<dbReference type="RefSeq" id="WP_339094898.1">
    <property type="nucleotide sequence ID" value="NZ_CP149782.1"/>
</dbReference>
<dbReference type="AlphaFoldDB" id="A0AAU6PZM6"/>
<gene>
    <name evidence="1" type="ORF">WDJ50_10580</name>
</gene>
<evidence type="ECO:0000313" key="1">
    <source>
        <dbReference type="EMBL" id="WYF43857.1"/>
    </source>
</evidence>
<sequence>MFRFLRPQAKSEHPYVKQDDPQTFRVRVRTERSGEVVEFRFTKSAHIGVDDDGSYLFRKSVVSPRFLDRGEFMVRFDSRYRVTDVQGEGVSFVPVAEWEA</sequence>
<dbReference type="EMBL" id="CP149782">
    <property type="protein sequence ID" value="WYF43857.1"/>
    <property type="molecule type" value="Genomic_DNA"/>
</dbReference>
<evidence type="ECO:0008006" key="2">
    <source>
        <dbReference type="Google" id="ProtNLM"/>
    </source>
</evidence>
<organism evidence="1">
    <name type="scientific">Deinococcus sp. VB142</name>
    <dbReference type="NCBI Taxonomy" id="3112952"/>
    <lineage>
        <taxon>Bacteria</taxon>
        <taxon>Thermotogati</taxon>
        <taxon>Deinococcota</taxon>
        <taxon>Deinococci</taxon>
        <taxon>Deinococcales</taxon>
        <taxon>Deinococcaceae</taxon>
        <taxon>Deinococcus</taxon>
    </lineage>
</organism>
<name>A0AAU6PZM6_9DEIO</name>
<reference evidence="1" key="1">
    <citation type="submission" date="2024-03" db="EMBL/GenBank/DDBJ databases">
        <title>Deinococcus weizhi sp. nov., isolated from human skin.</title>
        <authorList>
            <person name="Wei Z."/>
            <person name="Tian F."/>
            <person name="Yang C."/>
            <person name="Xin L.T."/>
            <person name="Wen Z.J."/>
            <person name="Lan K.C."/>
            <person name="Yu L."/>
            <person name="Zhe W."/>
            <person name="Dan F.D."/>
            <person name="Jun W."/>
            <person name="Rui Z."/>
            <person name="Yong X.J."/>
            <person name="Ting Y."/>
            <person name="Wei X."/>
            <person name="Xu Z.G."/>
            <person name="Xin Z."/>
            <person name="Dong F.G."/>
            <person name="Ni X.M."/>
            <person name="Zheng M.G."/>
            <person name="Chun Y."/>
            <person name="Qian W.X."/>
        </authorList>
    </citation>
    <scope>NUCLEOTIDE SEQUENCE</scope>
    <source>
        <strain evidence="1">VB142</strain>
    </source>
</reference>
<protein>
    <recommendedName>
        <fullName evidence="2">Single-stranded DNA-binding protein</fullName>
    </recommendedName>
</protein>
<accession>A0AAU6PZM6</accession>